<dbReference type="InterPro" id="IPR054465">
    <property type="entry name" value="Integrase_p58-like_C"/>
</dbReference>
<dbReference type="Gene3D" id="3.30.420.10">
    <property type="entry name" value="Ribonuclease H-like superfamily/Ribonuclease H"/>
    <property type="match status" value="1"/>
</dbReference>
<dbReference type="SUPFAM" id="SSF53098">
    <property type="entry name" value="Ribonuclease H-like"/>
    <property type="match status" value="1"/>
</dbReference>
<protein>
    <recommendedName>
        <fullName evidence="1">RNA-directed DNA polymerase</fullName>
        <ecNumber evidence="1">2.7.7.49</ecNumber>
    </recommendedName>
</protein>
<dbReference type="Pfam" id="PF22938">
    <property type="entry name" value="Integrase_p58_C"/>
    <property type="match status" value="1"/>
</dbReference>
<dbReference type="GO" id="GO:0003964">
    <property type="term" value="F:RNA-directed DNA polymerase activity"/>
    <property type="evidence" value="ECO:0007669"/>
    <property type="project" value="UniProtKB-EC"/>
</dbReference>
<organism evidence="3 4">
    <name type="scientific">Petrolisthes cinctipes</name>
    <name type="common">Flat porcelain crab</name>
    <dbReference type="NCBI Taxonomy" id="88211"/>
    <lineage>
        <taxon>Eukaryota</taxon>
        <taxon>Metazoa</taxon>
        <taxon>Ecdysozoa</taxon>
        <taxon>Arthropoda</taxon>
        <taxon>Crustacea</taxon>
        <taxon>Multicrustacea</taxon>
        <taxon>Malacostraca</taxon>
        <taxon>Eumalacostraca</taxon>
        <taxon>Eucarida</taxon>
        <taxon>Decapoda</taxon>
        <taxon>Pleocyemata</taxon>
        <taxon>Anomura</taxon>
        <taxon>Galatheoidea</taxon>
        <taxon>Porcellanidae</taxon>
        <taxon>Petrolisthes</taxon>
    </lineage>
</organism>
<comment type="caution">
    <text evidence="3">The sequence shown here is derived from an EMBL/GenBank/DDBJ whole genome shotgun (WGS) entry which is preliminary data.</text>
</comment>
<evidence type="ECO:0000259" key="2">
    <source>
        <dbReference type="PROSITE" id="PS50994"/>
    </source>
</evidence>
<feature type="domain" description="Integrase catalytic" evidence="2">
    <location>
        <begin position="98"/>
        <end position="181"/>
    </location>
</feature>
<sequence>MQLKDADLQPWEAPDGLVKYWQLVVPKKLRSKILNESHNQITSGHLGVKKTLSRLRQKFYWMGMRQDVEEWCQACNVCCAKKGPKKRGCAPLQLYQSFKIAVFCESCKLLGIKKTRTTPLRPQSDGMAEKFNWTLGQELAKYCVEGQSEWDEKLPALLMAYRSAAHESTGYTPAKLMLGHELCLPVDVLMGRPSGEELPTDTSSYTKHLQERLAEVHHQVRKSLRFSGEVMKSRYDAKANEVNFQAGDNVWFYNPQRKKGQSPKLQSPWDGTYTVLDSLSDVTYLIRRSRKSRPMVVHVNRLWQYHGP</sequence>
<dbReference type="Pfam" id="PF17921">
    <property type="entry name" value="Integrase_H2C2"/>
    <property type="match status" value="1"/>
</dbReference>
<dbReference type="FunFam" id="1.10.340.70:FF:000001">
    <property type="entry name" value="Retrovirus-related Pol polyprotein from transposon gypsy-like Protein"/>
    <property type="match status" value="1"/>
</dbReference>
<dbReference type="InterPro" id="IPR001584">
    <property type="entry name" value="Integrase_cat-core"/>
</dbReference>
<evidence type="ECO:0000313" key="3">
    <source>
        <dbReference type="EMBL" id="KAK3885216.1"/>
    </source>
</evidence>
<evidence type="ECO:0000313" key="4">
    <source>
        <dbReference type="Proteomes" id="UP001286313"/>
    </source>
</evidence>
<name>A0AAE1KTH3_PETCI</name>
<dbReference type="Gene3D" id="1.10.340.70">
    <property type="match status" value="1"/>
</dbReference>
<keyword evidence="4" id="KW-1185">Reference proteome</keyword>
<dbReference type="InterPro" id="IPR041588">
    <property type="entry name" value="Integrase_H2C2"/>
</dbReference>
<reference evidence="3" key="1">
    <citation type="submission" date="2023-10" db="EMBL/GenBank/DDBJ databases">
        <title>Genome assemblies of two species of porcelain crab, Petrolisthes cinctipes and Petrolisthes manimaculis (Anomura: Porcellanidae).</title>
        <authorList>
            <person name="Angst P."/>
        </authorList>
    </citation>
    <scope>NUCLEOTIDE SEQUENCE</scope>
    <source>
        <strain evidence="3">PB745_01</strain>
        <tissue evidence="3">Gill</tissue>
    </source>
</reference>
<evidence type="ECO:0000256" key="1">
    <source>
        <dbReference type="ARBA" id="ARBA00012493"/>
    </source>
</evidence>
<accession>A0AAE1KTH3</accession>
<dbReference type="EC" id="2.7.7.49" evidence="1"/>
<dbReference type="Proteomes" id="UP001286313">
    <property type="component" value="Unassembled WGS sequence"/>
</dbReference>
<dbReference type="EMBL" id="JAWQEG010000821">
    <property type="protein sequence ID" value="KAK3885216.1"/>
    <property type="molecule type" value="Genomic_DNA"/>
</dbReference>
<proteinExistence type="predicted"/>
<dbReference type="PANTHER" id="PTHR37984">
    <property type="entry name" value="PROTEIN CBG26694"/>
    <property type="match status" value="1"/>
</dbReference>
<dbReference type="GO" id="GO:0003676">
    <property type="term" value="F:nucleic acid binding"/>
    <property type="evidence" value="ECO:0007669"/>
    <property type="project" value="InterPro"/>
</dbReference>
<dbReference type="AlphaFoldDB" id="A0AAE1KTH3"/>
<dbReference type="InterPro" id="IPR036397">
    <property type="entry name" value="RNaseH_sf"/>
</dbReference>
<dbReference type="InterPro" id="IPR012337">
    <property type="entry name" value="RNaseH-like_sf"/>
</dbReference>
<gene>
    <name evidence="3" type="ORF">Pcinc_010560</name>
</gene>
<dbReference type="PANTHER" id="PTHR37984:SF15">
    <property type="entry name" value="INTEGRASE CATALYTIC DOMAIN-CONTAINING PROTEIN"/>
    <property type="match status" value="1"/>
</dbReference>
<dbReference type="InterPro" id="IPR050951">
    <property type="entry name" value="Retrovirus_Pol_polyprotein"/>
</dbReference>
<dbReference type="PROSITE" id="PS50994">
    <property type="entry name" value="INTEGRASE"/>
    <property type="match status" value="1"/>
</dbReference>
<dbReference type="GO" id="GO:0015074">
    <property type="term" value="P:DNA integration"/>
    <property type="evidence" value="ECO:0007669"/>
    <property type="project" value="InterPro"/>
</dbReference>